<dbReference type="PANTHER" id="PTHR33840:SF1">
    <property type="entry name" value="TLE1 PHOSPHOLIPASE DOMAIN-CONTAINING PROTEIN"/>
    <property type="match status" value="1"/>
</dbReference>
<gene>
    <name evidence="2" type="ORF">M422DRAFT_272829</name>
</gene>
<dbReference type="InterPro" id="IPR018712">
    <property type="entry name" value="Tle1-like_cat"/>
</dbReference>
<evidence type="ECO:0000313" key="2">
    <source>
        <dbReference type="EMBL" id="KIJ26136.1"/>
    </source>
</evidence>
<evidence type="ECO:0000313" key="3">
    <source>
        <dbReference type="Proteomes" id="UP000054279"/>
    </source>
</evidence>
<dbReference type="OrthoDB" id="3057168at2759"/>
<dbReference type="Pfam" id="PF09994">
    <property type="entry name" value="T6SS_Tle1-like_cat"/>
    <property type="match status" value="1"/>
</dbReference>
<name>A0A0C9UKX7_SPHS4</name>
<keyword evidence="3" id="KW-1185">Reference proteome</keyword>
<accession>A0A0C9UKX7</accession>
<feature type="domain" description="T6SS Phospholipase effector Tle1-like catalytic" evidence="1">
    <location>
        <begin position="8"/>
        <end position="140"/>
    </location>
</feature>
<proteinExistence type="predicted"/>
<dbReference type="AlphaFoldDB" id="A0A0C9UKX7"/>
<evidence type="ECO:0000259" key="1">
    <source>
        <dbReference type="Pfam" id="PF09994"/>
    </source>
</evidence>
<protein>
    <recommendedName>
        <fullName evidence="1">T6SS Phospholipase effector Tle1-like catalytic domain-containing protein</fullName>
    </recommendedName>
</protein>
<organism evidence="2 3">
    <name type="scientific">Sphaerobolus stellatus (strain SS14)</name>
    <dbReference type="NCBI Taxonomy" id="990650"/>
    <lineage>
        <taxon>Eukaryota</taxon>
        <taxon>Fungi</taxon>
        <taxon>Dikarya</taxon>
        <taxon>Basidiomycota</taxon>
        <taxon>Agaricomycotina</taxon>
        <taxon>Agaricomycetes</taxon>
        <taxon>Phallomycetidae</taxon>
        <taxon>Geastrales</taxon>
        <taxon>Sphaerobolaceae</taxon>
        <taxon>Sphaerobolus</taxon>
    </lineage>
</organism>
<sequence>MPPLKKKTYEEELKKHSKVMEKGRARADTGGDGFTIKCLGVFDIVGSVGFPEELSFFNKTFKQLFGFHDKLLPVHIENTFHAMALNETWKDFDVAKFIQTPEGKAKGQVLKQACFPGSVSDIGGGWRCHDLSDISLAWMIMSFPTTGFFKFAFSTPRIFPKKTNEPELTHEYIHPSILEQPVIIPEKTVKEDWPYVPDHEVDEEHTKMLSQE</sequence>
<dbReference type="PANTHER" id="PTHR33840">
    <property type="match status" value="1"/>
</dbReference>
<reference evidence="2 3" key="1">
    <citation type="submission" date="2014-06" db="EMBL/GenBank/DDBJ databases">
        <title>Evolutionary Origins and Diversification of the Mycorrhizal Mutualists.</title>
        <authorList>
            <consortium name="DOE Joint Genome Institute"/>
            <consortium name="Mycorrhizal Genomics Consortium"/>
            <person name="Kohler A."/>
            <person name="Kuo A."/>
            <person name="Nagy L.G."/>
            <person name="Floudas D."/>
            <person name="Copeland A."/>
            <person name="Barry K.W."/>
            <person name="Cichocki N."/>
            <person name="Veneault-Fourrey C."/>
            <person name="LaButti K."/>
            <person name="Lindquist E.A."/>
            <person name="Lipzen A."/>
            <person name="Lundell T."/>
            <person name="Morin E."/>
            <person name="Murat C."/>
            <person name="Riley R."/>
            <person name="Ohm R."/>
            <person name="Sun H."/>
            <person name="Tunlid A."/>
            <person name="Henrissat B."/>
            <person name="Grigoriev I.V."/>
            <person name="Hibbett D.S."/>
            <person name="Martin F."/>
        </authorList>
    </citation>
    <scope>NUCLEOTIDE SEQUENCE [LARGE SCALE GENOMIC DNA]</scope>
    <source>
        <strain evidence="2 3">SS14</strain>
    </source>
</reference>
<dbReference type="HOGENOM" id="CLU_1300378_0_0_1"/>
<dbReference type="Proteomes" id="UP000054279">
    <property type="component" value="Unassembled WGS sequence"/>
</dbReference>
<dbReference type="EMBL" id="KN837382">
    <property type="protein sequence ID" value="KIJ26136.1"/>
    <property type="molecule type" value="Genomic_DNA"/>
</dbReference>